<feature type="transmembrane region" description="Helical" evidence="5">
    <location>
        <begin position="156"/>
        <end position="174"/>
    </location>
</feature>
<proteinExistence type="predicted"/>
<reference evidence="7" key="1">
    <citation type="submission" date="2020-04" db="EMBL/GenBank/DDBJ databases">
        <title>Deep metagenomics examines the oral microbiome during advanced dental caries in children, revealing novel taxa and co-occurrences with host molecules.</title>
        <authorList>
            <person name="Baker J.L."/>
            <person name="Morton J.T."/>
            <person name="Dinis M."/>
            <person name="Alvarez R."/>
            <person name="Tran N.C."/>
            <person name="Knight R."/>
            <person name="Edlund A."/>
        </authorList>
    </citation>
    <scope>NUCLEOTIDE SEQUENCE</scope>
    <source>
        <strain evidence="7">JCVI_32_bin.14</strain>
    </source>
</reference>
<feature type="transmembrane region" description="Helical" evidence="5">
    <location>
        <begin position="181"/>
        <end position="197"/>
    </location>
</feature>
<dbReference type="Pfam" id="PF04932">
    <property type="entry name" value="Wzy_C"/>
    <property type="match status" value="1"/>
</dbReference>
<feature type="transmembrane region" description="Helical" evidence="5">
    <location>
        <begin position="315"/>
        <end position="336"/>
    </location>
</feature>
<sequence length="406" mass="46629">MKFLNINWGSRLAAVVVVWGATAYHYINTGMSISMIAFTLFVIAYALKNHAIPKVTLHKNILWAFVVFYACLFISTLFHLDNTGNMYGGSYSFLSYVMIPLPLFMILYIGWEHDIRKTVCYTFVTIGYAICGYGIYEYAAKHMERLDSFYTSPPHVGIMMDVFIPLTIAFICYYRDNIFHLAVMSVLLVLEAVTLVLTQTRGAMGALSIAIFITVLIFLFRNQIAMGKTRRRLLGMGAGLLVVLALLCSLRFGIHDPYRMQGADRPFIWKSSYHMWEDHKLAGVGLNGWKNAYDHKYQLEGSREFKKNVHAHNTWLIFLSTGGILAFLGYNAYLILMGMYFWKRIRIYALNPFSWCMLAVFLAFVLNGLLDETFSSTSFGRLYYLAFGITLLFERWDTLHSEEKRV</sequence>
<name>A0A930FRH7_9FIRM</name>
<accession>A0A930FRH7</accession>
<feature type="transmembrane region" description="Helical" evidence="5">
    <location>
        <begin position="33"/>
        <end position="49"/>
    </location>
</feature>
<dbReference type="Proteomes" id="UP000757890">
    <property type="component" value="Unassembled WGS sequence"/>
</dbReference>
<feature type="transmembrane region" description="Helical" evidence="5">
    <location>
        <begin position="233"/>
        <end position="254"/>
    </location>
</feature>
<feature type="transmembrane region" description="Helical" evidence="5">
    <location>
        <begin position="61"/>
        <end position="80"/>
    </location>
</feature>
<feature type="transmembrane region" description="Helical" evidence="5">
    <location>
        <begin position="203"/>
        <end position="221"/>
    </location>
</feature>
<comment type="caution">
    <text evidence="7">The sequence shown here is derived from an EMBL/GenBank/DDBJ whole genome shotgun (WGS) entry which is preliminary data.</text>
</comment>
<keyword evidence="3 5" id="KW-1133">Transmembrane helix</keyword>
<feature type="transmembrane region" description="Helical" evidence="5">
    <location>
        <begin position="92"/>
        <end position="111"/>
    </location>
</feature>
<feature type="transmembrane region" description="Helical" evidence="5">
    <location>
        <begin position="118"/>
        <end position="136"/>
    </location>
</feature>
<dbReference type="PANTHER" id="PTHR37422:SF13">
    <property type="entry name" value="LIPOPOLYSACCHARIDE BIOSYNTHESIS PROTEIN PA4999-RELATED"/>
    <property type="match status" value="1"/>
</dbReference>
<evidence type="ECO:0000256" key="1">
    <source>
        <dbReference type="ARBA" id="ARBA00004141"/>
    </source>
</evidence>
<evidence type="ECO:0000256" key="4">
    <source>
        <dbReference type="ARBA" id="ARBA00023136"/>
    </source>
</evidence>
<dbReference type="EMBL" id="JABZMK010000052">
    <property type="protein sequence ID" value="MBF1129767.1"/>
    <property type="molecule type" value="Genomic_DNA"/>
</dbReference>
<dbReference type="InterPro" id="IPR051533">
    <property type="entry name" value="WaaL-like"/>
</dbReference>
<dbReference type="GO" id="GO:0016020">
    <property type="term" value="C:membrane"/>
    <property type="evidence" value="ECO:0007669"/>
    <property type="project" value="UniProtKB-SubCell"/>
</dbReference>
<comment type="subcellular location">
    <subcellularLocation>
        <location evidence="1">Membrane</location>
        <topology evidence="1">Multi-pass membrane protein</topology>
    </subcellularLocation>
</comment>
<evidence type="ECO:0000313" key="8">
    <source>
        <dbReference type="Proteomes" id="UP000757890"/>
    </source>
</evidence>
<organism evidence="7 8">
    <name type="scientific">Dialister invisus</name>
    <dbReference type="NCBI Taxonomy" id="218538"/>
    <lineage>
        <taxon>Bacteria</taxon>
        <taxon>Bacillati</taxon>
        <taxon>Bacillota</taxon>
        <taxon>Negativicutes</taxon>
        <taxon>Veillonellales</taxon>
        <taxon>Veillonellaceae</taxon>
        <taxon>Dialister</taxon>
    </lineage>
</organism>
<dbReference type="AlphaFoldDB" id="A0A930FRH7"/>
<gene>
    <name evidence="7" type="ORF">HXL70_06975</name>
</gene>
<feature type="domain" description="O-antigen ligase-related" evidence="6">
    <location>
        <begin position="187"/>
        <end position="330"/>
    </location>
</feature>
<dbReference type="PANTHER" id="PTHR37422">
    <property type="entry name" value="TEICHURONIC ACID BIOSYNTHESIS PROTEIN TUAE"/>
    <property type="match status" value="1"/>
</dbReference>
<feature type="transmembrane region" description="Helical" evidence="5">
    <location>
        <begin position="348"/>
        <end position="370"/>
    </location>
</feature>
<protein>
    <submittedName>
        <fullName evidence="7">O-antigen ligase family protein</fullName>
    </submittedName>
</protein>
<dbReference type="GO" id="GO:0016874">
    <property type="term" value="F:ligase activity"/>
    <property type="evidence" value="ECO:0007669"/>
    <property type="project" value="UniProtKB-KW"/>
</dbReference>
<evidence type="ECO:0000256" key="3">
    <source>
        <dbReference type="ARBA" id="ARBA00022989"/>
    </source>
</evidence>
<evidence type="ECO:0000313" key="7">
    <source>
        <dbReference type="EMBL" id="MBF1129767.1"/>
    </source>
</evidence>
<dbReference type="InterPro" id="IPR007016">
    <property type="entry name" value="O-antigen_ligase-rel_domated"/>
</dbReference>
<keyword evidence="4 5" id="KW-0472">Membrane</keyword>
<keyword evidence="2 5" id="KW-0812">Transmembrane</keyword>
<keyword evidence="7" id="KW-0436">Ligase</keyword>
<evidence type="ECO:0000256" key="5">
    <source>
        <dbReference type="SAM" id="Phobius"/>
    </source>
</evidence>
<evidence type="ECO:0000259" key="6">
    <source>
        <dbReference type="Pfam" id="PF04932"/>
    </source>
</evidence>
<evidence type="ECO:0000256" key="2">
    <source>
        <dbReference type="ARBA" id="ARBA00022692"/>
    </source>
</evidence>